<reference evidence="2 3" key="1">
    <citation type="journal article" date="2019" name="Commun. Biol.">
        <title>The bagworm genome reveals a unique fibroin gene that provides high tensile strength.</title>
        <authorList>
            <person name="Kono N."/>
            <person name="Nakamura H."/>
            <person name="Ohtoshi R."/>
            <person name="Tomita M."/>
            <person name="Numata K."/>
            <person name="Arakawa K."/>
        </authorList>
    </citation>
    <scope>NUCLEOTIDE SEQUENCE [LARGE SCALE GENOMIC DNA]</scope>
</reference>
<dbReference type="AlphaFoldDB" id="A0A4C1ZYB5"/>
<feature type="compositionally biased region" description="Basic residues" evidence="1">
    <location>
        <begin position="232"/>
        <end position="258"/>
    </location>
</feature>
<feature type="compositionally biased region" description="Basic residues" evidence="1">
    <location>
        <begin position="209"/>
        <end position="220"/>
    </location>
</feature>
<feature type="region of interest" description="Disordered" evidence="1">
    <location>
        <begin position="1"/>
        <end position="28"/>
    </location>
</feature>
<name>A0A4C1ZYB5_EUMVA</name>
<sequence length="297" mass="33207">MNFNTGPNTIARARCEPARPPLSAPPAAPRACRGFMERTGENYVKVSESSGVPHPSITPLLPPSANCSFCIRYTMPTQEAGEVLMTPLRLWLSTDAGGRRPPRAFNIQYPRDTEFGVFAYFNVRSFVLRQRRGEGRAVRRMQMSAPRPAPPSPRVPTELFFTGNTAPFRREKYELPYNFYVINHSLLRRILARTCSRCACARVGVRRRAAAGRGGPRRASLRPCGGSDRIFHIKGKRHNKIVKRRAAGGGRRRRRRSRPPPAAGARRSDRDSVRSPANYCDGVGCSRFRNLTVALST</sequence>
<organism evidence="2 3">
    <name type="scientific">Eumeta variegata</name>
    <name type="common">Bagworm moth</name>
    <name type="synonym">Eumeta japonica</name>
    <dbReference type="NCBI Taxonomy" id="151549"/>
    <lineage>
        <taxon>Eukaryota</taxon>
        <taxon>Metazoa</taxon>
        <taxon>Ecdysozoa</taxon>
        <taxon>Arthropoda</taxon>
        <taxon>Hexapoda</taxon>
        <taxon>Insecta</taxon>
        <taxon>Pterygota</taxon>
        <taxon>Neoptera</taxon>
        <taxon>Endopterygota</taxon>
        <taxon>Lepidoptera</taxon>
        <taxon>Glossata</taxon>
        <taxon>Ditrysia</taxon>
        <taxon>Tineoidea</taxon>
        <taxon>Psychidae</taxon>
        <taxon>Oiketicinae</taxon>
        <taxon>Eumeta</taxon>
    </lineage>
</organism>
<comment type="caution">
    <text evidence="2">The sequence shown here is derived from an EMBL/GenBank/DDBJ whole genome shotgun (WGS) entry which is preliminary data.</text>
</comment>
<keyword evidence="3" id="KW-1185">Reference proteome</keyword>
<proteinExistence type="predicted"/>
<accession>A0A4C1ZYB5</accession>
<feature type="compositionally biased region" description="Pro residues" evidence="1">
    <location>
        <begin position="18"/>
        <end position="28"/>
    </location>
</feature>
<dbReference type="EMBL" id="BGZK01002191">
    <property type="protein sequence ID" value="GBP91645.1"/>
    <property type="molecule type" value="Genomic_DNA"/>
</dbReference>
<feature type="region of interest" description="Disordered" evidence="1">
    <location>
        <begin position="138"/>
        <end position="158"/>
    </location>
</feature>
<dbReference type="Proteomes" id="UP000299102">
    <property type="component" value="Unassembled WGS sequence"/>
</dbReference>
<evidence type="ECO:0000256" key="1">
    <source>
        <dbReference type="SAM" id="MobiDB-lite"/>
    </source>
</evidence>
<evidence type="ECO:0000313" key="2">
    <source>
        <dbReference type="EMBL" id="GBP91645.1"/>
    </source>
</evidence>
<gene>
    <name evidence="2" type="ORF">EVAR_68279_1</name>
</gene>
<evidence type="ECO:0000313" key="3">
    <source>
        <dbReference type="Proteomes" id="UP000299102"/>
    </source>
</evidence>
<protein>
    <submittedName>
        <fullName evidence="2">Uncharacterized protein</fullName>
    </submittedName>
</protein>
<feature type="region of interest" description="Disordered" evidence="1">
    <location>
        <begin position="209"/>
        <end position="275"/>
    </location>
</feature>